<sequence length="1003" mass="111244">MAAVRRRRTLLSVTPTTCPTPRSLMRRIRMRQERPKLTTGPNWQPTCGNDGRSSPPHARISDAGDVPHALQPHEEDTSAPGNCDEPPAIHPPPHVPKGSNDSSSPPRAPTRNIKEVPPNPRLSEASSYQAGAQELSRDLKRPQPHAFPPVEHPVRHTDPPATPYMPTGAPIRGSLRHTSRRDTEGDHSNADSDHSVTARKGSELPSDSRYNHSHSGHPPGDHSKTELWSPPPLLGWTRLSHRAPLLPPHSRRDRKRYAVRQAQLPSSAPSQGPVVLDIFKRVPSSPLVDPSPRWDWTWPISDDTGGISASPPHAGDEEIAPDAHLDNRVIVPDVHLDDEHVVPDMHMDNKVSEPDIRLGDAEATITDTHMGYSEVRRDVWEPPPSMSNPGRLARGIGIGHSTPHVASPVEAQQGAYMDAVEGEHSDSPPLKLSKNISTAPSWLDWPISRNTHTGPAPHDYDRWTGWPETLPPITHPPPEVPIGEPDVPMSEYEEKLSEMSVDEEAKDQGIRASFWPTSSVLSKRKTRMERASSRKRGARVMRRSTTRRLERFAGIHEQPPLKRRRTISEDGDAGVSSETHLPTIRDAKHGQRSFFGASLVTLKAHPPIDDADDSSMLVDRPSVPSISFRSFPFPSGIVYSVYQKHFLILGLPLGTQTGNSKRVVKERRPRWRGFPGTNSGRPMLHTIEEAEGEEEAVEKVEAVEEEKAEEEEEAEEEEKAEEEEEADARQSLVDVNAPGTYRLGSPETLWSGFSLLARSQGSQTLPEDVDVSSGRQQMPSRPFMPFAPGPSGDNTENEIEGVGDTPKPQRTAPVVGRRRFRPFVPPLSPNRPRPNRRTRISGAYAHRASTGSSDERGSAGLLDKDEMLNRQTEVNPALRRTRHTLRQVGTDDDDNHTGGLMNGERELDKLVNEWANTSDDAVVTIKDMQRILLVGLEMWRQQRQRGGSSSMPTQANAPVSLHGRTERQRPYRGQPRHRDLKTLQLQVSPKLKPSGATEAPALL</sequence>
<dbReference type="Proteomes" id="UP000015241">
    <property type="component" value="Unassembled WGS sequence"/>
</dbReference>
<feature type="compositionally biased region" description="Pro residues" evidence="1">
    <location>
        <begin position="823"/>
        <end position="832"/>
    </location>
</feature>
<feature type="compositionally biased region" description="Basic and acidic residues" evidence="1">
    <location>
        <begin position="180"/>
        <end position="202"/>
    </location>
</feature>
<proteinExistence type="predicted"/>
<dbReference type="InParanoid" id="S8EWP3"/>
<feature type="region of interest" description="Disordered" evidence="1">
    <location>
        <begin position="243"/>
        <end position="272"/>
    </location>
</feature>
<protein>
    <submittedName>
        <fullName evidence="2">Uncharacterized protein</fullName>
    </submittedName>
</protein>
<evidence type="ECO:0000313" key="2">
    <source>
        <dbReference type="EMBL" id="EPS94035.1"/>
    </source>
</evidence>
<accession>S8EWP3</accession>
<feature type="compositionally biased region" description="Basic residues" evidence="1">
    <location>
        <begin position="522"/>
        <end position="543"/>
    </location>
</feature>
<feature type="region of interest" description="Disordered" evidence="1">
    <location>
        <begin position="691"/>
        <end position="740"/>
    </location>
</feature>
<feature type="region of interest" description="Disordered" evidence="1">
    <location>
        <begin position="820"/>
        <end position="870"/>
    </location>
</feature>
<organism evidence="2 3">
    <name type="scientific">Fomitopsis schrenkii</name>
    <name type="common">Brown rot fungus</name>
    <dbReference type="NCBI Taxonomy" id="2126942"/>
    <lineage>
        <taxon>Eukaryota</taxon>
        <taxon>Fungi</taxon>
        <taxon>Dikarya</taxon>
        <taxon>Basidiomycota</taxon>
        <taxon>Agaricomycotina</taxon>
        <taxon>Agaricomycetes</taxon>
        <taxon>Polyporales</taxon>
        <taxon>Fomitopsis</taxon>
    </lineage>
</organism>
<dbReference type="EMBL" id="KE504247">
    <property type="protein sequence ID" value="EPS94035.1"/>
    <property type="molecule type" value="Genomic_DNA"/>
</dbReference>
<feature type="compositionally biased region" description="Polar residues" evidence="1">
    <location>
        <begin position="944"/>
        <end position="957"/>
    </location>
</feature>
<name>S8EWP3_FOMSC</name>
<feature type="compositionally biased region" description="Acidic residues" evidence="1">
    <location>
        <begin position="703"/>
        <end position="726"/>
    </location>
</feature>
<feature type="region of interest" description="Disordered" evidence="1">
    <location>
        <begin position="943"/>
        <end position="1003"/>
    </location>
</feature>
<feature type="compositionally biased region" description="Basic residues" evidence="1">
    <location>
        <begin position="249"/>
        <end position="258"/>
    </location>
</feature>
<feature type="region of interest" description="Disordered" evidence="1">
    <location>
        <begin position="1"/>
        <end position="231"/>
    </location>
</feature>
<evidence type="ECO:0000313" key="3">
    <source>
        <dbReference type="Proteomes" id="UP000015241"/>
    </source>
</evidence>
<dbReference type="AlphaFoldDB" id="S8EWP3"/>
<feature type="compositionally biased region" description="Basic and acidic residues" evidence="1">
    <location>
        <begin position="853"/>
        <end position="868"/>
    </location>
</feature>
<gene>
    <name evidence="2" type="ORF">FOMPIDRAFT_93618</name>
</gene>
<feature type="compositionally biased region" description="Polar residues" evidence="1">
    <location>
        <begin position="11"/>
        <end position="20"/>
    </location>
</feature>
<evidence type="ECO:0000256" key="1">
    <source>
        <dbReference type="SAM" id="MobiDB-lite"/>
    </source>
</evidence>
<keyword evidence="3" id="KW-1185">Reference proteome</keyword>
<feature type="region of interest" description="Disordered" evidence="1">
    <location>
        <begin position="521"/>
        <end position="543"/>
    </location>
</feature>
<reference evidence="2 3" key="1">
    <citation type="journal article" date="2012" name="Science">
        <title>The Paleozoic origin of enzymatic lignin decomposition reconstructed from 31 fungal genomes.</title>
        <authorList>
            <person name="Floudas D."/>
            <person name="Binder M."/>
            <person name="Riley R."/>
            <person name="Barry K."/>
            <person name="Blanchette R.A."/>
            <person name="Henrissat B."/>
            <person name="Martinez A.T."/>
            <person name="Otillar R."/>
            <person name="Spatafora J.W."/>
            <person name="Yadav J.S."/>
            <person name="Aerts A."/>
            <person name="Benoit I."/>
            <person name="Boyd A."/>
            <person name="Carlson A."/>
            <person name="Copeland A."/>
            <person name="Coutinho P.M."/>
            <person name="de Vries R.P."/>
            <person name="Ferreira P."/>
            <person name="Findley K."/>
            <person name="Foster B."/>
            <person name="Gaskell J."/>
            <person name="Glotzer D."/>
            <person name="Gorecki P."/>
            <person name="Heitman J."/>
            <person name="Hesse C."/>
            <person name="Hori C."/>
            <person name="Igarashi K."/>
            <person name="Jurgens J.A."/>
            <person name="Kallen N."/>
            <person name="Kersten P."/>
            <person name="Kohler A."/>
            <person name="Kuees U."/>
            <person name="Kumar T.K.A."/>
            <person name="Kuo A."/>
            <person name="LaButti K."/>
            <person name="Larrondo L.F."/>
            <person name="Lindquist E."/>
            <person name="Ling A."/>
            <person name="Lombard V."/>
            <person name="Lucas S."/>
            <person name="Lundell T."/>
            <person name="Martin R."/>
            <person name="McLaughlin D.J."/>
            <person name="Morgenstern I."/>
            <person name="Morin E."/>
            <person name="Murat C."/>
            <person name="Nagy L.G."/>
            <person name="Nolan M."/>
            <person name="Ohm R.A."/>
            <person name="Patyshakuliyeva A."/>
            <person name="Rokas A."/>
            <person name="Ruiz-Duenas F.J."/>
            <person name="Sabat G."/>
            <person name="Salamov A."/>
            <person name="Samejima M."/>
            <person name="Schmutz J."/>
            <person name="Slot J.C."/>
            <person name="St John F."/>
            <person name="Stenlid J."/>
            <person name="Sun H."/>
            <person name="Sun S."/>
            <person name="Syed K."/>
            <person name="Tsang A."/>
            <person name="Wiebenga A."/>
            <person name="Young D."/>
            <person name="Pisabarro A."/>
            <person name="Eastwood D.C."/>
            <person name="Martin F."/>
            <person name="Cullen D."/>
            <person name="Grigoriev I.V."/>
            <person name="Hibbett D.S."/>
        </authorList>
    </citation>
    <scope>NUCLEOTIDE SEQUENCE</scope>
    <source>
        <strain evidence="3">FP-58527</strain>
    </source>
</reference>
<dbReference type="HOGENOM" id="CLU_299164_0_0_1"/>